<keyword evidence="5" id="KW-1185">Reference proteome</keyword>
<dbReference type="Ensembl" id="ENSHHUT00000022207.1">
    <property type="protein sequence ID" value="ENSHHUP00000021404.1"/>
    <property type="gene ID" value="ENSHHUG00000013409.1"/>
</dbReference>
<protein>
    <recommendedName>
        <fullName evidence="3">Fibronectin type-III domain-containing protein</fullName>
    </recommendedName>
</protein>
<keyword evidence="1" id="KW-0677">Repeat</keyword>
<reference evidence="4" key="2">
    <citation type="submission" date="2025-08" db="UniProtKB">
        <authorList>
            <consortium name="Ensembl"/>
        </authorList>
    </citation>
    <scope>IDENTIFICATION</scope>
</reference>
<evidence type="ECO:0000313" key="5">
    <source>
        <dbReference type="Proteomes" id="UP000314982"/>
    </source>
</evidence>
<evidence type="ECO:0000259" key="3">
    <source>
        <dbReference type="PROSITE" id="PS50853"/>
    </source>
</evidence>
<dbReference type="InterPro" id="IPR036116">
    <property type="entry name" value="FN3_sf"/>
</dbReference>
<proteinExistence type="predicted"/>
<feature type="domain" description="Fibronectin type-III" evidence="3">
    <location>
        <begin position="111"/>
        <end position="141"/>
    </location>
</feature>
<dbReference type="Gene3D" id="2.60.40.10">
    <property type="entry name" value="Immunoglobulins"/>
    <property type="match status" value="2"/>
</dbReference>
<sequence>MPMSAPESVQVLVQNGTLAEVHWEPVLTSMVRGQLQGYKVSYWRERSLQQAEAQQEEQQVLAFSGNRTVGRLPGLKPYSLYTLNIRVVNGKGEGPPSPNHNFETPEGVPGPPSFLRIKNTNMDSLTLEWGPPQDNNGRLTG</sequence>
<dbReference type="Proteomes" id="UP000314982">
    <property type="component" value="Unassembled WGS sequence"/>
</dbReference>
<evidence type="ECO:0000256" key="2">
    <source>
        <dbReference type="SAM" id="MobiDB-lite"/>
    </source>
</evidence>
<organism evidence="4 5">
    <name type="scientific">Hucho hucho</name>
    <name type="common">huchen</name>
    <dbReference type="NCBI Taxonomy" id="62062"/>
    <lineage>
        <taxon>Eukaryota</taxon>
        <taxon>Metazoa</taxon>
        <taxon>Chordata</taxon>
        <taxon>Craniata</taxon>
        <taxon>Vertebrata</taxon>
        <taxon>Euteleostomi</taxon>
        <taxon>Actinopterygii</taxon>
        <taxon>Neopterygii</taxon>
        <taxon>Teleostei</taxon>
        <taxon>Protacanthopterygii</taxon>
        <taxon>Salmoniformes</taxon>
        <taxon>Salmonidae</taxon>
        <taxon>Salmoninae</taxon>
        <taxon>Hucho</taxon>
    </lineage>
</organism>
<reference evidence="4" key="3">
    <citation type="submission" date="2025-09" db="UniProtKB">
        <authorList>
            <consortium name="Ensembl"/>
        </authorList>
    </citation>
    <scope>IDENTIFICATION</scope>
</reference>
<feature type="region of interest" description="Disordered" evidence="2">
    <location>
        <begin position="91"/>
        <end position="141"/>
    </location>
</feature>
<dbReference type="InterPro" id="IPR013783">
    <property type="entry name" value="Ig-like_fold"/>
</dbReference>
<reference evidence="5" key="1">
    <citation type="submission" date="2018-06" db="EMBL/GenBank/DDBJ databases">
        <title>Genome assembly of Danube salmon.</title>
        <authorList>
            <person name="Macqueen D.J."/>
            <person name="Gundappa M.K."/>
        </authorList>
    </citation>
    <scope>NUCLEOTIDE SEQUENCE [LARGE SCALE GENOMIC DNA]</scope>
</reference>
<dbReference type="PANTHER" id="PTHR46957:SF3">
    <property type="entry name" value="CYTOKINE RECEPTOR"/>
    <property type="match status" value="1"/>
</dbReference>
<dbReference type="InterPro" id="IPR003961">
    <property type="entry name" value="FN3_dom"/>
</dbReference>
<dbReference type="GO" id="GO:0016020">
    <property type="term" value="C:membrane"/>
    <property type="evidence" value="ECO:0007669"/>
    <property type="project" value="UniProtKB-SubCell"/>
</dbReference>
<dbReference type="AlphaFoldDB" id="A0A4W5L6W1"/>
<evidence type="ECO:0000313" key="4">
    <source>
        <dbReference type="Ensembl" id="ENSHHUP00000021404.1"/>
    </source>
</evidence>
<dbReference type="FunFam" id="2.60.40.10:FF:000028">
    <property type="entry name" value="Neuronal cell adhesion molecule"/>
    <property type="match status" value="1"/>
</dbReference>
<dbReference type="CDD" id="cd00063">
    <property type="entry name" value="FN3"/>
    <property type="match status" value="2"/>
</dbReference>
<evidence type="ECO:0000256" key="1">
    <source>
        <dbReference type="ARBA" id="ARBA00022737"/>
    </source>
</evidence>
<dbReference type="PANTHER" id="PTHR46957">
    <property type="entry name" value="CYTOKINE RECEPTOR"/>
    <property type="match status" value="1"/>
</dbReference>
<accession>A0A4W5L6W1</accession>
<dbReference type="SMART" id="SM00060">
    <property type="entry name" value="FN3"/>
    <property type="match status" value="1"/>
</dbReference>
<dbReference type="SUPFAM" id="SSF49265">
    <property type="entry name" value="Fibronectin type III"/>
    <property type="match status" value="1"/>
</dbReference>
<dbReference type="PROSITE" id="PS50853">
    <property type="entry name" value="FN3"/>
    <property type="match status" value="2"/>
</dbReference>
<dbReference type="STRING" id="62062.ENSHHUP00000021404"/>
<dbReference type="InterPro" id="IPR050713">
    <property type="entry name" value="RTP_Phos/Ushers"/>
</dbReference>
<dbReference type="GeneTree" id="ENSGT00940000155419"/>
<dbReference type="Pfam" id="PF00041">
    <property type="entry name" value="fn3"/>
    <property type="match status" value="1"/>
</dbReference>
<feature type="domain" description="Fibronectin type-III" evidence="3">
    <location>
        <begin position="5"/>
        <end position="107"/>
    </location>
</feature>
<name>A0A4W5L6W1_9TELE</name>